<dbReference type="PANTHER" id="PTHR12352:SF3">
    <property type="entry name" value="NIDOGEN-2"/>
    <property type="match status" value="1"/>
</dbReference>
<gene>
    <name evidence="8" type="primary">LOC115220711</name>
</gene>
<evidence type="ECO:0000313" key="8">
    <source>
        <dbReference type="RefSeq" id="XP_029646721.1"/>
    </source>
</evidence>
<protein>
    <submittedName>
        <fullName evidence="8">Thyroglobulin isoform X1</fullName>
    </submittedName>
</protein>
<dbReference type="RefSeq" id="XP_029646721.1">
    <property type="nucleotide sequence ID" value="XM_029790861.2"/>
</dbReference>
<keyword evidence="3" id="KW-0677">Repeat</keyword>
<dbReference type="GO" id="GO:0005615">
    <property type="term" value="C:extracellular space"/>
    <property type="evidence" value="ECO:0007669"/>
    <property type="project" value="TreeGrafter"/>
</dbReference>
<dbReference type="Gene3D" id="4.10.800.10">
    <property type="entry name" value="Thyroglobulin type-1"/>
    <property type="match status" value="2"/>
</dbReference>
<keyword evidence="7" id="KW-1185">Reference proteome</keyword>
<dbReference type="SMART" id="SM00211">
    <property type="entry name" value="TY"/>
    <property type="match status" value="2"/>
</dbReference>
<keyword evidence="2" id="KW-0964">Secreted</keyword>
<dbReference type="SUPFAM" id="SSF57610">
    <property type="entry name" value="Thyroglobulin type-1 domain"/>
    <property type="match status" value="2"/>
</dbReference>
<comment type="subcellular location">
    <subcellularLocation>
        <location evidence="1">Secreted</location>
    </subcellularLocation>
</comment>
<evidence type="ECO:0000256" key="5">
    <source>
        <dbReference type="PROSITE-ProRule" id="PRU00500"/>
    </source>
</evidence>
<sequence length="247" mass="27006">MFMFCTSFFNNKKINSNKILETIYSDLLLSTMKYIFFIALSVVAAGAHICSPNACKYFECLPVENCVDGEIGKGFCGCCDICIKHLKEGDPCFLGDMFGSLVTSKCGLNLVCSRRSRTCIKPLNCTQLKSETEGKNLLGAFIPRCETDGTFSAVQCHGSVCYCAHTDGTRIPGFQSAIHNIQGMNCNCARHKFAYGKTGLIGKLFHCESNGNYNKIQCTGSACYCVDEVGKLVGESVHVSQRKSMTC</sequence>
<evidence type="ECO:0000313" key="7">
    <source>
        <dbReference type="Proteomes" id="UP000515154"/>
    </source>
</evidence>
<dbReference type="AlphaFoldDB" id="A0A6P7TAH7"/>
<dbReference type="KEGG" id="osn:115220711"/>
<evidence type="ECO:0000256" key="4">
    <source>
        <dbReference type="ARBA" id="ARBA00023157"/>
    </source>
</evidence>
<dbReference type="CDD" id="cd00191">
    <property type="entry name" value="TY"/>
    <property type="match status" value="1"/>
</dbReference>
<feature type="domain" description="Thyroglobulin type-1" evidence="6">
    <location>
        <begin position="207"/>
        <end position="247"/>
    </location>
</feature>
<dbReference type="PANTHER" id="PTHR12352">
    <property type="entry name" value="SECRETED MODULAR CALCIUM-BINDING PROTEIN"/>
    <property type="match status" value="1"/>
</dbReference>
<dbReference type="InterPro" id="IPR036857">
    <property type="entry name" value="Thyroglobulin_1_sf"/>
</dbReference>
<dbReference type="PROSITE" id="PS00484">
    <property type="entry name" value="THYROGLOBULIN_1_1"/>
    <property type="match status" value="1"/>
</dbReference>
<dbReference type="InterPro" id="IPR000716">
    <property type="entry name" value="Thyroglobulin_1"/>
</dbReference>
<feature type="domain" description="Thyroglobulin type-1" evidence="6">
    <location>
        <begin position="122"/>
        <end position="188"/>
    </location>
</feature>
<accession>A0A6P7TAH7</accession>
<dbReference type="Proteomes" id="UP000515154">
    <property type="component" value="Linkage group LG17"/>
</dbReference>
<proteinExistence type="predicted"/>
<reference evidence="8" key="1">
    <citation type="submission" date="2025-08" db="UniProtKB">
        <authorList>
            <consortium name="RefSeq"/>
        </authorList>
    </citation>
    <scope>IDENTIFICATION</scope>
</reference>
<dbReference type="PROSITE" id="PS51162">
    <property type="entry name" value="THYROGLOBULIN_1_2"/>
    <property type="match status" value="2"/>
</dbReference>
<dbReference type="GO" id="GO:0007160">
    <property type="term" value="P:cell-matrix adhesion"/>
    <property type="evidence" value="ECO:0007669"/>
    <property type="project" value="TreeGrafter"/>
</dbReference>
<comment type="caution">
    <text evidence="5">Lacks conserved residue(s) required for the propagation of feature annotation.</text>
</comment>
<evidence type="ECO:0000256" key="3">
    <source>
        <dbReference type="ARBA" id="ARBA00022737"/>
    </source>
</evidence>
<keyword evidence="4" id="KW-1015">Disulfide bond</keyword>
<evidence type="ECO:0000256" key="2">
    <source>
        <dbReference type="ARBA" id="ARBA00022525"/>
    </source>
</evidence>
<dbReference type="Pfam" id="PF00086">
    <property type="entry name" value="Thyroglobulin_1"/>
    <property type="match status" value="2"/>
</dbReference>
<evidence type="ECO:0000259" key="6">
    <source>
        <dbReference type="PROSITE" id="PS51162"/>
    </source>
</evidence>
<dbReference type="GO" id="GO:0005604">
    <property type="term" value="C:basement membrane"/>
    <property type="evidence" value="ECO:0007669"/>
    <property type="project" value="TreeGrafter"/>
</dbReference>
<name>A0A6P7TAH7_9MOLL</name>
<dbReference type="InterPro" id="IPR051950">
    <property type="entry name" value="Dev_reg/Prot_inhib"/>
</dbReference>
<organism evidence="7 8">
    <name type="scientific">Octopus sinensis</name>
    <name type="common">East Asian common octopus</name>
    <dbReference type="NCBI Taxonomy" id="2607531"/>
    <lineage>
        <taxon>Eukaryota</taxon>
        <taxon>Metazoa</taxon>
        <taxon>Spiralia</taxon>
        <taxon>Lophotrochozoa</taxon>
        <taxon>Mollusca</taxon>
        <taxon>Cephalopoda</taxon>
        <taxon>Coleoidea</taxon>
        <taxon>Octopodiformes</taxon>
        <taxon>Octopoda</taxon>
        <taxon>Incirrata</taxon>
        <taxon>Octopodidae</taxon>
        <taxon>Octopus</taxon>
    </lineage>
</organism>
<evidence type="ECO:0000256" key="1">
    <source>
        <dbReference type="ARBA" id="ARBA00004613"/>
    </source>
</evidence>